<keyword evidence="3" id="KW-1185">Reference proteome</keyword>
<evidence type="ECO:0000256" key="1">
    <source>
        <dbReference type="SAM" id="MobiDB-lite"/>
    </source>
</evidence>
<feature type="compositionally biased region" description="Pro residues" evidence="1">
    <location>
        <begin position="38"/>
        <end position="47"/>
    </location>
</feature>
<gene>
    <name evidence="2" type="ORF">EJB05_45412</name>
</gene>
<feature type="region of interest" description="Disordered" evidence="1">
    <location>
        <begin position="1"/>
        <end position="55"/>
    </location>
</feature>
<sequence>METVDVAIHAHAEETTTKTPKSQDPEEIVGQSPEEPQHPPQPPPPLPTFRYSKSNTLPRLRRQLIGKFGVHCQDF</sequence>
<comment type="caution">
    <text evidence="2">The sequence shown here is derived from an EMBL/GenBank/DDBJ whole genome shotgun (WGS) entry which is preliminary data.</text>
</comment>
<feature type="compositionally biased region" description="Basic and acidic residues" evidence="1">
    <location>
        <begin position="8"/>
        <end position="24"/>
    </location>
</feature>
<dbReference type="Gramene" id="TVU11808">
    <property type="protein sequence ID" value="TVU11808"/>
    <property type="gene ID" value="EJB05_45412"/>
</dbReference>
<evidence type="ECO:0000313" key="2">
    <source>
        <dbReference type="EMBL" id="TVU11808.1"/>
    </source>
</evidence>
<name>A0A5J9TLJ4_9POAL</name>
<evidence type="ECO:0000313" key="3">
    <source>
        <dbReference type="Proteomes" id="UP000324897"/>
    </source>
</evidence>
<dbReference type="AlphaFoldDB" id="A0A5J9TLJ4"/>
<dbReference type="Proteomes" id="UP000324897">
    <property type="component" value="Chromosome 3"/>
</dbReference>
<reference evidence="2 3" key="1">
    <citation type="journal article" date="2019" name="Sci. Rep.">
        <title>A high-quality genome of Eragrostis curvula grass provides insights into Poaceae evolution and supports new strategies to enhance forage quality.</title>
        <authorList>
            <person name="Carballo J."/>
            <person name="Santos B.A.C.M."/>
            <person name="Zappacosta D."/>
            <person name="Garbus I."/>
            <person name="Selva J.P."/>
            <person name="Gallo C.A."/>
            <person name="Diaz A."/>
            <person name="Albertini E."/>
            <person name="Caccamo M."/>
            <person name="Echenique V."/>
        </authorList>
    </citation>
    <scope>NUCLEOTIDE SEQUENCE [LARGE SCALE GENOMIC DNA]</scope>
    <source>
        <strain evidence="3">cv. Victoria</strain>
        <tissue evidence="2">Leaf</tissue>
    </source>
</reference>
<feature type="non-terminal residue" evidence="2">
    <location>
        <position position="1"/>
    </location>
</feature>
<proteinExistence type="predicted"/>
<dbReference type="EMBL" id="RWGY01000039">
    <property type="protein sequence ID" value="TVU11808.1"/>
    <property type="molecule type" value="Genomic_DNA"/>
</dbReference>
<protein>
    <submittedName>
        <fullName evidence="2">Uncharacterized protein</fullName>
    </submittedName>
</protein>
<organism evidence="2 3">
    <name type="scientific">Eragrostis curvula</name>
    <name type="common">weeping love grass</name>
    <dbReference type="NCBI Taxonomy" id="38414"/>
    <lineage>
        <taxon>Eukaryota</taxon>
        <taxon>Viridiplantae</taxon>
        <taxon>Streptophyta</taxon>
        <taxon>Embryophyta</taxon>
        <taxon>Tracheophyta</taxon>
        <taxon>Spermatophyta</taxon>
        <taxon>Magnoliopsida</taxon>
        <taxon>Liliopsida</taxon>
        <taxon>Poales</taxon>
        <taxon>Poaceae</taxon>
        <taxon>PACMAD clade</taxon>
        <taxon>Chloridoideae</taxon>
        <taxon>Eragrostideae</taxon>
        <taxon>Eragrostidinae</taxon>
        <taxon>Eragrostis</taxon>
    </lineage>
</organism>
<accession>A0A5J9TLJ4</accession>